<evidence type="ECO:0000313" key="4">
    <source>
        <dbReference type="Proteomes" id="UP001652625"/>
    </source>
</evidence>
<dbReference type="SUPFAM" id="SSF52540">
    <property type="entry name" value="P-loop containing nucleoside triphosphate hydrolases"/>
    <property type="match status" value="1"/>
</dbReference>
<reference evidence="5" key="1">
    <citation type="submission" date="2025-08" db="UniProtKB">
        <authorList>
            <consortium name="RefSeq"/>
        </authorList>
    </citation>
    <scope>IDENTIFICATION</scope>
</reference>
<keyword evidence="1" id="KW-0547">Nucleotide-binding</keyword>
<keyword evidence="2" id="KW-0067">ATP-binding</keyword>
<protein>
    <submittedName>
        <fullName evidence="5">Uncharacterized protein LOC124809034 isoform X1</fullName>
    </submittedName>
</protein>
<dbReference type="RefSeq" id="XP_065648712.1">
    <property type="nucleotide sequence ID" value="XM_065792640.1"/>
</dbReference>
<dbReference type="Pfam" id="PF06414">
    <property type="entry name" value="Zeta_toxin"/>
    <property type="match status" value="1"/>
</dbReference>
<organism evidence="4 5">
    <name type="scientific">Hydra vulgaris</name>
    <name type="common">Hydra</name>
    <name type="synonym">Hydra attenuata</name>
    <dbReference type="NCBI Taxonomy" id="6087"/>
    <lineage>
        <taxon>Eukaryota</taxon>
        <taxon>Metazoa</taxon>
        <taxon>Cnidaria</taxon>
        <taxon>Hydrozoa</taxon>
        <taxon>Hydroidolina</taxon>
        <taxon>Anthoathecata</taxon>
        <taxon>Aplanulata</taxon>
        <taxon>Hydridae</taxon>
        <taxon>Hydra</taxon>
    </lineage>
</organism>
<gene>
    <name evidence="5" type="primary">LOC124809034</name>
</gene>
<evidence type="ECO:0000259" key="3">
    <source>
        <dbReference type="Pfam" id="PF06414"/>
    </source>
</evidence>
<sequence>MFALKHFNNIQFPWCYWYLKVRKEKVLWKYIFNDGNRINKESYLCFSSRADLSHMNSTFEQSEEDVLERWKQKYLIKKQYFEAVFVLGPMGSGKTTIIKRDFKKYEQYQHFSYVDTDEIMELIDGFQPDKVDTFYPTARIISIKLTDWLLDENISFVTEGTCVKHKELEEYMIRLKEKGYKIKVRRVPSVPLDLVLQRVKDRKSRHIAEDVIKDIYFNSEIGINKLFLSNKEKNIFEEL</sequence>
<evidence type="ECO:0000313" key="5">
    <source>
        <dbReference type="RefSeq" id="XP_065648712.1"/>
    </source>
</evidence>
<feature type="domain" description="Zeta toxin" evidence="3">
    <location>
        <begin position="79"/>
        <end position="226"/>
    </location>
</feature>
<keyword evidence="4" id="KW-1185">Reference proteome</keyword>
<dbReference type="Gene3D" id="3.40.50.300">
    <property type="entry name" value="P-loop containing nucleotide triphosphate hydrolases"/>
    <property type="match status" value="1"/>
</dbReference>
<name>A0ABM4BI80_HYDVU</name>
<accession>A0ABM4BI80</accession>
<dbReference type="InterPro" id="IPR027417">
    <property type="entry name" value="P-loop_NTPase"/>
</dbReference>
<evidence type="ECO:0000256" key="1">
    <source>
        <dbReference type="ARBA" id="ARBA00022741"/>
    </source>
</evidence>
<dbReference type="Proteomes" id="UP001652625">
    <property type="component" value="Chromosome 03"/>
</dbReference>
<proteinExistence type="predicted"/>
<dbReference type="GeneID" id="124809034"/>
<dbReference type="InterPro" id="IPR010488">
    <property type="entry name" value="Zeta_toxin_domain"/>
</dbReference>
<evidence type="ECO:0000256" key="2">
    <source>
        <dbReference type="ARBA" id="ARBA00022840"/>
    </source>
</evidence>